<feature type="transmembrane region" description="Helical" evidence="2">
    <location>
        <begin position="272"/>
        <end position="295"/>
    </location>
</feature>
<dbReference type="InterPro" id="IPR027948">
    <property type="entry name" value="DUF4436"/>
</dbReference>
<keyword evidence="2" id="KW-0472">Membrane</keyword>
<feature type="compositionally biased region" description="Low complexity" evidence="1">
    <location>
        <begin position="407"/>
        <end position="432"/>
    </location>
</feature>
<name>A0AAD5YV43_9AGAR</name>
<organism evidence="3 4">
    <name type="scientific">Leucocoprinus birnbaumii</name>
    <dbReference type="NCBI Taxonomy" id="56174"/>
    <lineage>
        <taxon>Eukaryota</taxon>
        <taxon>Fungi</taxon>
        <taxon>Dikarya</taxon>
        <taxon>Basidiomycota</taxon>
        <taxon>Agaricomycotina</taxon>
        <taxon>Agaricomycetes</taxon>
        <taxon>Agaricomycetidae</taxon>
        <taxon>Agaricales</taxon>
        <taxon>Agaricineae</taxon>
        <taxon>Agaricaceae</taxon>
        <taxon>Leucocoprinus</taxon>
    </lineage>
</organism>
<evidence type="ECO:0000313" key="3">
    <source>
        <dbReference type="EMBL" id="KAJ3575357.1"/>
    </source>
</evidence>
<accession>A0AAD5YV43</accession>
<keyword evidence="2" id="KW-1133">Transmembrane helix</keyword>
<keyword evidence="2" id="KW-0812">Transmembrane</keyword>
<dbReference type="EMBL" id="JANIEX010000040">
    <property type="protein sequence ID" value="KAJ3575357.1"/>
    <property type="molecule type" value="Genomic_DNA"/>
</dbReference>
<protein>
    <submittedName>
        <fullName evidence="3">Uncharacterized protein</fullName>
    </submittedName>
</protein>
<feature type="region of interest" description="Disordered" evidence="1">
    <location>
        <begin position="392"/>
        <end position="433"/>
    </location>
</feature>
<reference evidence="3" key="1">
    <citation type="submission" date="2022-07" db="EMBL/GenBank/DDBJ databases">
        <title>Genome Sequence of Leucocoprinus birnbaumii.</title>
        <authorList>
            <person name="Buettner E."/>
        </authorList>
    </citation>
    <scope>NUCLEOTIDE SEQUENCE</scope>
    <source>
        <strain evidence="3">VT141</strain>
    </source>
</reference>
<comment type="caution">
    <text evidence="3">The sequence shown here is derived from an EMBL/GenBank/DDBJ whole genome shotgun (WGS) entry which is preliminary data.</text>
</comment>
<keyword evidence="4" id="KW-1185">Reference proteome</keyword>
<sequence length="494" mass="54517">MSFLRAPSFLTIRRSLKRLRSFHLSPSGPKPNLHKLSSADLRPLSPKYALSLRGSTLVTIAVIASLLFIISISLAFLGADIGDLTFKATLDEVADSFPGIVLIGESVDVDVDEPSITIRWSILACGTGYVLSESTGIHGSDACGLPSTPLRIFVDNSAEPAATYDPSTIPINKETGHRRNIQNLVQFDSDHVLDVHDARLYPFDTYFLTSTLRAVGFSNETIPIRKLATVDVMSSFNIWTTDMESFSKTGHGEIFASRDMDMHIWRPGSARMFALLLFTIGWLLTHVSIGHVLLARRVSGMKPLLKHLVSAAAILFSIPQLRNSMPDAPGLDGVLVDEIGYFPQMIISSIATLVLLLILAVREFDIIGIEAEAQRNRHNGFSLMSTDSSSAPFPSYPHHPKRAFTGSRISSSTYSSQRSRPPQSPTSESTSSEVAEWERYRMSRHLAGHFVFPPVSVHRSQTSSETTVKPFHRKTRTMMRIAEVGDLRVPLGDR</sequence>
<evidence type="ECO:0000313" key="4">
    <source>
        <dbReference type="Proteomes" id="UP001213000"/>
    </source>
</evidence>
<dbReference type="AlphaFoldDB" id="A0AAD5YV43"/>
<evidence type="ECO:0000256" key="2">
    <source>
        <dbReference type="SAM" id="Phobius"/>
    </source>
</evidence>
<dbReference type="Pfam" id="PF14494">
    <property type="entry name" value="DUF4436"/>
    <property type="match status" value="1"/>
</dbReference>
<proteinExistence type="predicted"/>
<feature type="transmembrane region" description="Helical" evidence="2">
    <location>
        <begin position="341"/>
        <end position="361"/>
    </location>
</feature>
<gene>
    <name evidence="3" type="ORF">NP233_g1160</name>
</gene>
<feature type="transmembrane region" description="Helical" evidence="2">
    <location>
        <begin position="57"/>
        <end position="79"/>
    </location>
</feature>
<evidence type="ECO:0000256" key="1">
    <source>
        <dbReference type="SAM" id="MobiDB-lite"/>
    </source>
</evidence>
<dbReference type="Proteomes" id="UP001213000">
    <property type="component" value="Unassembled WGS sequence"/>
</dbReference>